<keyword evidence="8" id="KW-0862">Zinc</keyword>
<dbReference type="GO" id="GO:0061665">
    <property type="term" value="F:SUMO ligase activity"/>
    <property type="evidence" value="ECO:0007669"/>
    <property type="project" value="TreeGrafter"/>
</dbReference>
<dbReference type="AlphaFoldDB" id="A0A127ZBA7"/>
<evidence type="ECO:0000256" key="9">
    <source>
        <dbReference type="ARBA" id="ARBA00023242"/>
    </source>
</evidence>
<keyword evidence="4" id="KW-0808">Transferase</keyword>
<evidence type="ECO:0000256" key="3">
    <source>
        <dbReference type="ARBA" id="ARBA00008212"/>
    </source>
</evidence>
<comment type="similarity">
    <text evidence="3">Belongs to the NSE2 family.</text>
</comment>
<feature type="domain" description="SP-RING-type" evidence="12">
    <location>
        <begin position="230"/>
        <end position="310"/>
    </location>
</feature>
<dbReference type="CDD" id="cd16651">
    <property type="entry name" value="SPL-RING_NSE2"/>
    <property type="match status" value="1"/>
</dbReference>
<evidence type="ECO:0000256" key="7">
    <source>
        <dbReference type="ARBA" id="ARBA00022786"/>
    </source>
</evidence>
<organism evidence="13">
    <name type="scientific">Sporisorium scitamineum</name>
    <dbReference type="NCBI Taxonomy" id="49012"/>
    <lineage>
        <taxon>Eukaryota</taxon>
        <taxon>Fungi</taxon>
        <taxon>Dikarya</taxon>
        <taxon>Basidiomycota</taxon>
        <taxon>Ustilaginomycotina</taxon>
        <taxon>Ustilaginomycetes</taxon>
        <taxon>Ustilaginales</taxon>
        <taxon>Ustilaginaceae</taxon>
        <taxon>Sporisorium</taxon>
    </lineage>
</organism>
<sequence>MPSLTRRRRVEDNEDETEHITPPSQRRSQQSRSTNGATSSSAAGPSGSRNNAAASSSRSTVSNGIDLNQELEPQPLGREHVPNVRSLTAELRSQDRSILKCIELLNETAEQLAEAFRTQDECNELKQADANLRELIDAQAEKAIRQKVLDEIAQDLHTGVRMEDPAKRYKEDVQTQLDTYNNQTSRQKYAKNADYHNFKNAIWVTKEDGPMPPVKDLIPAEPGDEDASEDDDDIQTGGVVQNFRCPLGTDIMEDPLSNTACTHSYSRAAIEKYVAAGNNICPAFSCTAQVSRHTLKQDPLLVKKVAAFKRREEERLIARRQMSTVLY</sequence>
<reference evidence="13" key="1">
    <citation type="submission" date="2014-06" db="EMBL/GenBank/DDBJ databases">
        <authorList>
            <person name="Ju J."/>
            <person name="Zhang J."/>
        </authorList>
    </citation>
    <scope>NUCLEOTIDE SEQUENCE</scope>
    <source>
        <strain evidence="13">SscI8</strain>
    </source>
</reference>
<dbReference type="PANTHER" id="PTHR21330:SF1">
    <property type="entry name" value="E3 SUMO-PROTEIN LIGASE NSE2"/>
    <property type="match status" value="1"/>
</dbReference>
<dbReference type="GO" id="GO:0016874">
    <property type="term" value="F:ligase activity"/>
    <property type="evidence" value="ECO:0007669"/>
    <property type="project" value="UniProtKB-KW"/>
</dbReference>
<keyword evidence="6 10" id="KW-0863">Zinc-finger</keyword>
<dbReference type="GO" id="GO:0016925">
    <property type="term" value="P:protein sumoylation"/>
    <property type="evidence" value="ECO:0007669"/>
    <property type="project" value="UniProtKB-UniPathway"/>
</dbReference>
<gene>
    <name evidence="13" type="ORF">SPSC_02037</name>
</gene>
<dbReference type="InterPro" id="IPR004181">
    <property type="entry name" value="Znf_MIZ"/>
</dbReference>
<evidence type="ECO:0000256" key="5">
    <source>
        <dbReference type="ARBA" id="ARBA00022723"/>
    </source>
</evidence>
<protein>
    <submittedName>
        <fullName evidence="13">Related to MMS21-SUMO ligase and component of the SMC5-SMC6 complex</fullName>
    </submittedName>
</protein>
<dbReference type="InterPro" id="IPR013083">
    <property type="entry name" value="Znf_RING/FYVE/PHD"/>
</dbReference>
<keyword evidence="7" id="KW-0833">Ubl conjugation pathway</keyword>
<evidence type="ECO:0000256" key="2">
    <source>
        <dbReference type="ARBA" id="ARBA00004718"/>
    </source>
</evidence>
<dbReference type="InterPro" id="IPR026846">
    <property type="entry name" value="Nse2(Mms21)"/>
</dbReference>
<dbReference type="OrthoDB" id="26899at2759"/>
<dbReference type="GO" id="GO:0008270">
    <property type="term" value="F:zinc ion binding"/>
    <property type="evidence" value="ECO:0007669"/>
    <property type="project" value="UniProtKB-KW"/>
</dbReference>
<evidence type="ECO:0000256" key="11">
    <source>
        <dbReference type="SAM" id="MobiDB-lite"/>
    </source>
</evidence>
<proteinExistence type="inferred from homology"/>
<dbReference type="GO" id="GO:0005634">
    <property type="term" value="C:nucleus"/>
    <property type="evidence" value="ECO:0007669"/>
    <property type="project" value="UniProtKB-SubCell"/>
</dbReference>
<dbReference type="SUPFAM" id="SSF57850">
    <property type="entry name" value="RING/U-box"/>
    <property type="match status" value="1"/>
</dbReference>
<evidence type="ECO:0000256" key="1">
    <source>
        <dbReference type="ARBA" id="ARBA00004123"/>
    </source>
</evidence>
<dbReference type="GO" id="GO:0000724">
    <property type="term" value="P:double-strand break repair via homologous recombination"/>
    <property type="evidence" value="ECO:0007669"/>
    <property type="project" value="InterPro"/>
</dbReference>
<keyword evidence="9" id="KW-0539">Nucleus</keyword>
<dbReference type="Pfam" id="PF11789">
    <property type="entry name" value="zf-Nse"/>
    <property type="match status" value="1"/>
</dbReference>
<dbReference type="UniPathway" id="UPA00886"/>
<accession>A0A127ZBA7</accession>
<evidence type="ECO:0000256" key="8">
    <source>
        <dbReference type="ARBA" id="ARBA00022833"/>
    </source>
</evidence>
<evidence type="ECO:0000256" key="10">
    <source>
        <dbReference type="PROSITE-ProRule" id="PRU00452"/>
    </source>
</evidence>
<dbReference type="GO" id="GO:0030915">
    <property type="term" value="C:Smc5-Smc6 complex"/>
    <property type="evidence" value="ECO:0007669"/>
    <property type="project" value="InterPro"/>
</dbReference>
<feature type="compositionally biased region" description="Low complexity" evidence="11">
    <location>
        <begin position="24"/>
        <end position="60"/>
    </location>
</feature>
<feature type="region of interest" description="Disordered" evidence="11">
    <location>
        <begin position="1"/>
        <end position="62"/>
    </location>
</feature>
<comment type="pathway">
    <text evidence="2">Protein modification; protein sumoylation.</text>
</comment>
<dbReference type="Gene3D" id="3.30.40.10">
    <property type="entry name" value="Zinc/RING finger domain, C3HC4 (zinc finger)"/>
    <property type="match status" value="1"/>
</dbReference>
<dbReference type="PROSITE" id="PS51044">
    <property type="entry name" value="ZF_SP_RING"/>
    <property type="match status" value="1"/>
</dbReference>
<evidence type="ECO:0000256" key="4">
    <source>
        <dbReference type="ARBA" id="ARBA00022679"/>
    </source>
</evidence>
<evidence type="ECO:0000313" key="13">
    <source>
        <dbReference type="EMBL" id="CDU23408.1"/>
    </source>
</evidence>
<keyword evidence="13" id="KW-0436">Ligase</keyword>
<name>A0A127ZBA7_9BASI</name>
<dbReference type="PANTHER" id="PTHR21330">
    <property type="entry name" value="E3 SUMO-PROTEIN LIGASE NSE2"/>
    <property type="match status" value="1"/>
</dbReference>
<evidence type="ECO:0000256" key="6">
    <source>
        <dbReference type="ARBA" id="ARBA00022771"/>
    </source>
</evidence>
<keyword evidence="5" id="KW-0479">Metal-binding</keyword>
<comment type="subcellular location">
    <subcellularLocation>
        <location evidence="1">Nucleus</location>
    </subcellularLocation>
</comment>
<evidence type="ECO:0000259" key="12">
    <source>
        <dbReference type="PROSITE" id="PS51044"/>
    </source>
</evidence>
<dbReference type="EMBL" id="LK056662">
    <property type="protein sequence ID" value="CDU23408.1"/>
    <property type="molecule type" value="Genomic_DNA"/>
</dbReference>